<accession>A0AAD7CN39</accession>
<evidence type="ECO:0000313" key="2">
    <source>
        <dbReference type="EMBL" id="KAJ7654286.1"/>
    </source>
</evidence>
<dbReference type="Proteomes" id="UP001221757">
    <property type="component" value="Unassembled WGS sequence"/>
</dbReference>
<keyword evidence="3" id="KW-1185">Reference proteome</keyword>
<gene>
    <name evidence="2" type="ORF">B0H17DRAFT_1267045</name>
</gene>
<evidence type="ECO:0000313" key="3">
    <source>
        <dbReference type="Proteomes" id="UP001221757"/>
    </source>
</evidence>
<feature type="non-terminal residue" evidence="2">
    <location>
        <position position="321"/>
    </location>
</feature>
<dbReference type="AlphaFoldDB" id="A0AAD7CN39"/>
<reference evidence="2" key="1">
    <citation type="submission" date="2023-03" db="EMBL/GenBank/DDBJ databases">
        <title>Massive genome expansion in bonnet fungi (Mycena s.s.) driven by repeated elements and novel gene families across ecological guilds.</title>
        <authorList>
            <consortium name="Lawrence Berkeley National Laboratory"/>
            <person name="Harder C.B."/>
            <person name="Miyauchi S."/>
            <person name="Viragh M."/>
            <person name="Kuo A."/>
            <person name="Thoen E."/>
            <person name="Andreopoulos B."/>
            <person name="Lu D."/>
            <person name="Skrede I."/>
            <person name="Drula E."/>
            <person name="Henrissat B."/>
            <person name="Morin E."/>
            <person name="Kohler A."/>
            <person name="Barry K."/>
            <person name="LaButti K."/>
            <person name="Morin E."/>
            <person name="Salamov A."/>
            <person name="Lipzen A."/>
            <person name="Mereny Z."/>
            <person name="Hegedus B."/>
            <person name="Baldrian P."/>
            <person name="Stursova M."/>
            <person name="Weitz H."/>
            <person name="Taylor A."/>
            <person name="Grigoriev I.V."/>
            <person name="Nagy L.G."/>
            <person name="Martin F."/>
            <person name="Kauserud H."/>
        </authorList>
    </citation>
    <scope>NUCLEOTIDE SEQUENCE</scope>
    <source>
        <strain evidence="2">CBHHK067</strain>
    </source>
</reference>
<dbReference type="EMBL" id="JARKIE010000323">
    <property type="protein sequence ID" value="KAJ7654286.1"/>
    <property type="molecule type" value="Genomic_DNA"/>
</dbReference>
<feature type="compositionally biased region" description="Basic and acidic residues" evidence="1">
    <location>
        <begin position="78"/>
        <end position="89"/>
    </location>
</feature>
<comment type="caution">
    <text evidence="2">The sequence shown here is derived from an EMBL/GenBank/DDBJ whole genome shotgun (WGS) entry which is preliminary data.</text>
</comment>
<name>A0AAD7CN39_MYCRO</name>
<feature type="region of interest" description="Disordered" evidence="1">
    <location>
        <begin position="67"/>
        <end position="91"/>
    </location>
</feature>
<evidence type="ECO:0000256" key="1">
    <source>
        <dbReference type="SAM" id="MobiDB-lite"/>
    </source>
</evidence>
<proteinExistence type="predicted"/>
<sequence>MFWAYPLLRIYIIYAKPRSNLHPGCGLASHGVWRVSCHQSSRHSQSGVSHDASSLLQGPEYRVGRRRASIRRTTASPRQHDQHLWASERRRPRPSPVTRVYTEARYRLCRLALRITTCQISAGLLGVFGGYKCCARVPQLALRQGQAPRRGPHMECPRQGFRRPSPFTSSTCALGVLATSIHREAGIRTCLSGQCLTKSRRTLAARGIRLSRINGPLSGGTSVYTWRRRGRRLRGRHIGCGHLHSRQQGCLQFPCAIGASIPTDLLSLPVRDPIFVRNCQYPHGHDRCLGGHILDFEVAESSGFGGCSSASGSASAIDSRS</sequence>
<organism evidence="2 3">
    <name type="scientific">Mycena rosella</name>
    <name type="common">Pink bonnet</name>
    <name type="synonym">Agaricus rosellus</name>
    <dbReference type="NCBI Taxonomy" id="1033263"/>
    <lineage>
        <taxon>Eukaryota</taxon>
        <taxon>Fungi</taxon>
        <taxon>Dikarya</taxon>
        <taxon>Basidiomycota</taxon>
        <taxon>Agaricomycotina</taxon>
        <taxon>Agaricomycetes</taxon>
        <taxon>Agaricomycetidae</taxon>
        <taxon>Agaricales</taxon>
        <taxon>Marasmiineae</taxon>
        <taxon>Mycenaceae</taxon>
        <taxon>Mycena</taxon>
    </lineage>
</organism>
<protein>
    <submittedName>
        <fullName evidence="2">Uncharacterized protein</fullName>
    </submittedName>
</protein>